<protein>
    <submittedName>
        <fullName evidence="6">Thermonuclease family protein</fullName>
    </submittedName>
</protein>
<dbReference type="RefSeq" id="WP_269879753.1">
    <property type="nucleotide sequence ID" value="NZ_JAQAGZ010000001.1"/>
</dbReference>
<evidence type="ECO:0000256" key="4">
    <source>
        <dbReference type="SAM" id="SignalP"/>
    </source>
</evidence>
<evidence type="ECO:0000259" key="5">
    <source>
        <dbReference type="PROSITE" id="PS50830"/>
    </source>
</evidence>
<keyword evidence="1" id="KW-0540">Nuclease</keyword>
<evidence type="ECO:0000256" key="2">
    <source>
        <dbReference type="ARBA" id="ARBA00022759"/>
    </source>
</evidence>
<keyword evidence="2" id="KW-0255">Endonuclease</keyword>
<name>A0ABT4Q3L7_9BACL</name>
<evidence type="ECO:0000256" key="1">
    <source>
        <dbReference type="ARBA" id="ARBA00022722"/>
    </source>
</evidence>
<comment type="caution">
    <text evidence="6">The sequence shown here is derived from an EMBL/GenBank/DDBJ whole genome shotgun (WGS) entry which is preliminary data.</text>
</comment>
<gene>
    <name evidence="6" type="ORF">O9H85_02890</name>
</gene>
<proteinExistence type="predicted"/>
<evidence type="ECO:0000256" key="3">
    <source>
        <dbReference type="ARBA" id="ARBA00022801"/>
    </source>
</evidence>
<dbReference type="InterPro" id="IPR035437">
    <property type="entry name" value="SNase_OB-fold_sf"/>
</dbReference>
<feature type="chain" id="PRO_5046862081" evidence="4">
    <location>
        <begin position="31"/>
        <end position="185"/>
    </location>
</feature>
<dbReference type="SMART" id="SM00318">
    <property type="entry name" value="SNc"/>
    <property type="match status" value="1"/>
</dbReference>
<evidence type="ECO:0000313" key="7">
    <source>
        <dbReference type="Proteomes" id="UP001527882"/>
    </source>
</evidence>
<feature type="signal peptide" evidence="4">
    <location>
        <begin position="1"/>
        <end position="30"/>
    </location>
</feature>
<dbReference type="Gene3D" id="2.40.50.90">
    <property type="match status" value="1"/>
</dbReference>
<dbReference type="SUPFAM" id="SSF50199">
    <property type="entry name" value="Staphylococcal nuclease"/>
    <property type="match status" value="1"/>
</dbReference>
<dbReference type="Pfam" id="PF00565">
    <property type="entry name" value="SNase"/>
    <property type="match status" value="1"/>
</dbReference>
<dbReference type="PANTHER" id="PTHR12302">
    <property type="entry name" value="EBNA2 BINDING PROTEIN P100"/>
    <property type="match status" value="1"/>
</dbReference>
<reference evidence="6 7" key="1">
    <citation type="submission" date="2022-12" db="EMBL/GenBank/DDBJ databases">
        <title>Draft genome sequence of Paenibacillus sp. dW9.</title>
        <authorList>
            <person name="Choi E.-W."/>
            <person name="Kim D.-U."/>
        </authorList>
    </citation>
    <scope>NUCLEOTIDE SEQUENCE [LARGE SCALE GENOMIC DNA]</scope>
    <source>
        <strain evidence="7">dW9</strain>
    </source>
</reference>
<dbReference type="PROSITE" id="PS51257">
    <property type="entry name" value="PROKAR_LIPOPROTEIN"/>
    <property type="match status" value="1"/>
</dbReference>
<dbReference type="PANTHER" id="PTHR12302:SF3">
    <property type="entry name" value="SERINE_THREONINE-PROTEIN KINASE 31"/>
    <property type="match status" value="1"/>
</dbReference>
<keyword evidence="7" id="KW-1185">Reference proteome</keyword>
<keyword evidence="3" id="KW-0378">Hydrolase</keyword>
<dbReference type="EMBL" id="JAQAGZ010000001">
    <property type="protein sequence ID" value="MCZ8511401.1"/>
    <property type="molecule type" value="Genomic_DNA"/>
</dbReference>
<evidence type="ECO:0000313" key="6">
    <source>
        <dbReference type="EMBL" id="MCZ8511401.1"/>
    </source>
</evidence>
<feature type="domain" description="TNase-like" evidence="5">
    <location>
        <begin position="51"/>
        <end position="181"/>
    </location>
</feature>
<dbReference type="PROSITE" id="PS50830">
    <property type="entry name" value="TNASE_3"/>
    <property type="match status" value="1"/>
</dbReference>
<organism evidence="6 7">
    <name type="scientific">Paenibacillus gyeongsangnamensis</name>
    <dbReference type="NCBI Taxonomy" id="3388067"/>
    <lineage>
        <taxon>Bacteria</taxon>
        <taxon>Bacillati</taxon>
        <taxon>Bacillota</taxon>
        <taxon>Bacilli</taxon>
        <taxon>Bacillales</taxon>
        <taxon>Paenibacillaceae</taxon>
        <taxon>Paenibacillus</taxon>
    </lineage>
</organism>
<keyword evidence="4" id="KW-0732">Signal</keyword>
<dbReference type="Proteomes" id="UP001527882">
    <property type="component" value="Unassembled WGS sequence"/>
</dbReference>
<dbReference type="InterPro" id="IPR016071">
    <property type="entry name" value="Staphylococal_nuclease_OB-fold"/>
</dbReference>
<sequence length="185" mass="20789">MMLRKEKCVLLIAVLLAAVIVLSGCGSASAGADDPFAQSIRSRYPELKDRKITFTEVKRVVDGDTFETKEGDKVRLIGVNTPETVKPNSPVEKYGKEASDFTKGKLTKKKVYMFADAGDKDKYGRLLRYVWVDGEPVMFNEVLVRDGYANTMTVPPNVMFQKRFLQLEREARAAKKGLWADDKSK</sequence>
<accession>A0ABT4Q3L7</accession>